<feature type="region of interest" description="Disordered" evidence="1">
    <location>
        <begin position="365"/>
        <end position="449"/>
    </location>
</feature>
<accession>A0ABU8T5W4</accession>
<dbReference type="InterPro" id="IPR009003">
    <property type="entry name" value="Peptidase_S1_PA"/>
</dbReference>
<organism evidence="3 4">
    <name type="scientific">Pseudonocardia spirodelae</name>
    <dbReference type="NCBI Taxonomy" id="3133431"/>
    <lineage>
        <taxon>Bacteria</taxon>
        <taxon>Bacillati</taxon>
        <taxon>Actinomycetota</taxon>
        <taxon>Actinomycetes</taxon>
        <taxon>Pseudonocardiales</taxon>
        <taxon>Pseudonocardiaceae</taxon>
        <taxon>Pseudonocardia</taxon>
    </lineage>
</organism>
<dbReference type="SUPFAM" id="SSF50494">
    <property type="entry name" value="Trypsin-like serine proteases"/>
    <property type="match status" value="1"/>
</dbReference>
<sequence length="477" mass="47883">MAEESDMGPSRSTRTRPSRRAWRWLAALLAVPLLTVATGLPAAAAQAPPGAEELNSRIEPAVVLLGVTWSGYVLYDTADGRQWSDPLESSTTCTGFFVSTTGQIATAGHCVDPDEGRALLIDALLDQQVDRKLLTSAQASSISPGAQQSWQVEGRNTGSPIARTITAVQPSAVTGAALTRPAPAQMLAFQPGAEGDLALLKVETTGAVALPVATADPRSGAPLTAIGFPGTVRAVSDIDRTRASFISGTVASNQVTPQGVATTEIDATINPGMSGGPTVDELGNVLGVNSFYVRDTNGVQASNFVTDTTSLHDWLGAHGVTTLPPAVAPAGDGPPAVPTWVWYAAGAAVLVLALLALAVVVRGRRRPADSGGAAPAWAVPAQRTGETPAPAGTGPAAPPPGSPAPAAAAEPAAPAEPAGLPEPTAETTDPAATGAPDAGTTAPVSTLERPTASWCGACGARAGAGARFCTSCGTAVG</sequence>
<dbReference type="PANTHER" id="PTHR43019">
    <property type="entry name" value="SERINE ENDOPROTEASE DEGS"/>
    <property type="match status" value="1"/>
</dbReference>
<dbReference type="Gene3D" id="2.40.10.10">
    <property type="entry name" value="Trypsin-like serine proteases"/>
    <property type="match status" value="2"/>
</dbReference>
<dbReference type="InterPro" id="IPR043504">
    <property type="entry name" value="Peptidase_S1_PA_chymotrypsin"/>
</dbReference>
<keyword evidence="3" id="KW-0645">Protease</keyword>
<protein>
    <submittedName>
        <fullName evidence="3">Serine protease</fullName>
    </submittedName>
</protein>
<evidence type="ECO:0000256" key="2">
    <source>
        <dbReference type="SAM" id="Phobius"/>
    </source>
</evidence>
<feature type="transmembrane region" description="Helical" evidence="2">
    <location>
        <begin position="340"/>
        <end position="361"/>
    </location>
</feature>
<dbReference type="Proteomes" id="UP001364211">
    <property type="component" value="Unassembled WGS sequence"/>
</dbReference>
<keyword evidence="2" id="KW-0812">Transmembrane</keyword>
<dbReference type="RefSeq" id="WP_340288743.1">
    <property type="nucleotide sequence ID" value="NZ_JBBJUP010000007.1"/>
</dbReference>
<keyword evidence="4" id="KW-1185">Reference proteome</keyword>
<evidence type="ECO:0000313" key="4">
    <source>
        <dbReference type="Proteomes" id="UP001364211"/>
    </source>
</evidence>
<evidence type="ECO:0000256" key="1">
    <source>
        <dbReference type="SAM" id="MobiDB-lite"/>
    </source>
</evidence>
<feature type="compositionally biased region" description="Low complexity" evidence="1">
    <location>
        <begin position="384"/>
        <end position="395"/>
    </location>
</feature>
<dbReference type="InterPro" id="IPR006311">
    <property type="entry name" value="TAT_signal"/>
</dbReference>
<dbReference type="GO" id="GO:0008233">
    <property type="term" value="F:peptidase activity"/>
    <property type="evidence" value="ECO:0007669"/>
    <property type="project" value="UniProtKB-KW"/>
</dbReference>
<dbReference type="PROSITE" id="PS51318">
    <property type="entry name" value="TAT"/>
    <property type="match status" value="1"/>
</dbReference>
<dbReference type="EMBL" id="JBBJUP010000007">
    <property type="protein sequence ID" value="MEJ8279328.1"/>
    <property type="molecule type" value="Genomic_DNA"/>
</dbReference>
<dbReference type="Pfam" id="PF13365">
    <property type="entry name" value="Trypsin_2"/>
    <property type="match status" value="1"/>
</dbReference>
<proteinExistence type="predicted"/>
<evidence type="ECO:0000313" key="3">
    <source>
        <dbReference type="EMBL" id="MEJ8279328.1"/>
    </source>
</evidence>
<feature type="compositionally biased region" description="Low complexity" evidence="1">
    <location>
        <begin position="404"/>
        <end position="443"/>
    </location>
</feature>
<dbReference type="GO" id="GO:0006508">
    <property type="term" value="P:proteolysis"/>
    <property type="evidence" value="ECO:0007669"/>
    <property type="project" value="UniProtKB-KW"/>
</dbReference>
<comment type="caution">
    <text evidence="3">The sequence shown here is derived from an EMBL/GenBank/DDBJ whole genome shotgun (WGS) entry which is preliminary data.</text>
</comment>
<gene>
    <name evidence="3" type="ORF">WJX68_10335</name>
</gene>
<dbReference type="PANTHER" id="PTHR43019:SF23">
    <property type="entry name" value="PROTEASE DO-LIKE 5, CHLOROPLASTIC"/>
    <property type="match status" value="1"/>
</dbReference>
<reference evidence="3 4" key="1">
    <citation type="submission" date="2024-03" db="EMBL/GenBank/DDBJ databases">
        <title>Draft genome sequence of Pseudonocardia sp. DW16-2.</title>
        <authorList>
            <person name="Duangmal K."/>
        </authorList>
    </citation>
    <scope>NUCLEOTIDE SEQUENCE [LARGE SCALE GENOMIC DNA]</scope>
    <source>
        <strain evidence="3 4">DW16-2</strain>
    </source>
</reference>
<keyword evidence="3" id="KW-0378">Hydrolase</keyword>
<name>A0ABU8T5W4_9PSEU</name>
<keyword evidence="2" id="KW-1133">Transmembrane helix</keyword>
<keyword evidence="2" id="KW-0472">Membrane</keyword>